<dbReference type="AlphaFoldDB" id="A0A8H3II90"/>
<keyword evidence="1" id="KW-0812">Transmembrane</keyword>
<sequence>MSAPGLQQGIAVTNLPIALRQIIINRIFGLDLSEKDFISRDHGLSAYFTDWFEEQCEAASREVSAETLEELLDFVAYLQTTNSSQDRIARKLSTSSGNFDAATNASLTLAARIWLSISVGSLSHYVTPGQDFVLWENNWEYSKLSKAVHDTLWPKIQTTEKVKLPKVFTAANLETIAGIRIQWTSNLADHLSLRDDDTKVMLFHQASFLELHQKSKHTILRSDLIEETISTLRLLIPCNEPRSRKWFQKKQKKLGLDAKAGSYSSLNTSARQIEKFHYWRDRLVVLKQTFDDSEPQTLRSWWYDDRKRVQWYTFWIAVLVLTLTIAFGLIQSISGIVQAWASVKSLHK</sequence>
<feature type="transmembrane region" description="Helical" evidence="1">
    <location>
        <begin position="314"/>
        <end position="341"/>
    </location>
</feature>
<proteinExistence type="predicted"/>
<reference evidence="2" key="1">
    <citation type="submission" date="2021-03" db="EMBL/GenBank/DDBJ databases">
        <authorList>
            <person name="Tagirdzhanova G."/>
        </authorList>
    </citation>
    <scope>NUCLEOTIDE SEQUENCE</scope>
</reference>
<keyword evidence="1" id="KW-0472">Membrane</keyword>
<comment type="caution">
    <text evidence="2">The sequence shown here is derived from an EMBL/GenBank/DDBJ whole genome shotgun (WGS) entry which is preliminary data.</text>
</comment>
<evidence type="ECO:0000313" key="2">
    <source>
        <dbReference type="EMBL" id="CAF9914634.1"/>
    </source>
</evidence>
<dbReference type="EMBL" id="CAJPDS010000014">
    <property type="protein sequence ID" value="CAF9914634.1"/>
    <property type="molecule type" value="Genomic_DNA"/>
</dbReference>
<dbReference type="Proteomes" id="UP000664521">
    <property type="component" value="Unassembled WGS sequence"/>
</dbReference>
<gene>
    <name evidence="2" type="ORF">HETSPECPRED_002036</name>
</gene>
<keyword evidence="3" id="KW-1185">Reference proteome</keyword>
<name>A0A8H3II90_9LECA</name>
<evidence type="ECO:0000313" key="3">
    <source>
        <dbReference type="Proteomes" id="UP000664521"/>
    </source>
</evidence>
<organism evidence="2 3">
    <name type="scientific">Heterodermia speciosa</name>
    <dbReference type="NCBI Taxonomy" id="116794"/>
    <lineage>
        <taxon>Eukaryota</taxon>
        <taxon>Fungi</taxon>
        <taxon>Dikarya</taxon>
        <taxon>Ascomycota</taxon>
        <taxon>Pezizomycotina</taxon>
        <taxon>Lecanoromycetes</taxon>
        <taxon>OSLEUM clade</taxon>
        <taxon>Lecanoromycetidae</taxon>
        <taxon>Caliciales</taxon>
        <taxon>Physciaceae</taxon>
        <taxon>Heterodermia</taxon>
    </lineage>
</organism>
<accession>A0A8H3II90</accession>
<keyword evidence="1" id="KW-1133">Transmembrane helix</keyword>
<protein>
    <submittedName>
        <fullName evidence="2">Uncharacterized protein</fullName>
    </submittedName>
</protein>
<evidence type="ECO:0000256" key="1">
    <source>
        <dbReference type="SAM" id="Phobius"/>
    </source>
</evidence>
<dbReference type="OrthoDB" id="5428890at2759"/>